<dbReference type="SUPFAM" id="SSF57667">
    <property type="entry name" value="beta-beta-alpha zinc fingers"/>
    <property type="match status" value="7"/>
</dbReference>
<evidence type="ECO:0000256" key="4">
    <source>
        <dbReference type="ARBA" id="ARBA00022771"/>
    </source>
</evidence>
<feature type="domain" description="C2H2-type" evidence="9">
    <location>
        <begin position="418"/>
        <end position="445"/>
    </location>
</feature>
<feature type="domain" description="C2H2-type" evidence="9">
    <location>
        <begin position="825"/>
        <end position="847"/>
    </location>
</feature>
<evidence type="ECO:0000259" key="9">
    <source>
        <dbReference type="PROSITE" id="PS50157"/>
    </source>
</evidence>
<dbReference type="EMBL" id="PZQS01000012">
    <property type="protein sequence ID" value="PVD21048.1"/>
    <property type="molecule type" value="Genomic_DNA"/>
</dbReference>
<dbReference type="STRING" id="400727.A0A2T7NIR9"/>
<dbReference type="Gene3D" id="3.30.160.60">
    <property type="entry name" value="Classic Zinc Finger"/>
    <property type="match status" value="11"/>
</dbReference>
<dbReference type="Pfam" id="PF13912">
    <property type="entry name" value="zf-C2H2_6"/>
    <property type="match status" value="1"/>
</dbReference>
<feature type="compositionally biased region" description="Low complexity" evidence="8">
    <location>
        <begin position="1030"/>
        <end position="1039"/>
    </location>
</feature>
<evidence type="ECO:0000256" key="7">
    <source>
        <dbReference type="PROSITE-ProRule" id="PRU00042"/>
    </source>
</evidence>
<feature type="domain" description="C2H2-type" evidence="9">
    <location>
        <begin position="1159"/>
        <end position="1186"/>
    </location>
</feature>
<evidence type="ECO:0000256" key="6">
    <source>
        <dbReference type="ARBA" id="ARBA00023242"/>
    </source>
</evidence>
<dbReference type="GO" id="GO:0000978">
    <property type="term" value="F:RNA polymerase II cis-regulatory region sequence-specific DNA binding"/>
    <property type="evidence" value="ECO:0007669"/>
    <property type="project" value="TreeGrafter"/>
</dbReference>
<accession>A0A2T7NIR9</accession>
<feature type="domain" description="C2H2-type" evidence="9">
    <location>
        <begin position="1187"/>
        <end position="1214"/>
    </location>
</feature>
<dbReference type="PANTHER" id="PTHR24376">
    <property type="entry name" value="ZINC FINGER PROTEIN"/>
    <property type="match status" value="1"/>
</dbReference>
<dbReference type="PROSITE" id="PS50157">
    <property type="entry name" value="ZINC_FINGER_C2H2_2"/>
    <property type="match status" value="18"/>
</dbReference>
<dbReference type="GO" id="GO:0008270">
    <property type="term" value="F:zinc ion binding"/>
    <property type="evidence" value="ECO:0007669"/>
    <property type="project" value="UniProtKB-KW"/>
</dbReference>
<evidence type="ECO:0000256" key="5">
    <source>
        <dbReference type="ARBA" id="ARBA00022833"/>
    </source>
</evidence>
<feature type="region of interest" description="Disordered" evidence="8">
    <location>
        <begin position="743"/>
        <end position="768"/>
    </location>
</feature>
<feature type="domain" description="C2H2-type" evidence="9">
    <location>
        <begin position="969"/>
        <end position="996"/>
    </location>
</feature>
<gene>
    <name evidence="10" type="ORF">C0Q70_19214</name>
</gene>
<dbReference type="InterPro" id="IPR036236">
    <property type="entry name" value="Znf_C2H2_sf"/>
</dbReference>
<feature type="region of interest" description="Disordered" evidence="8">
    <location>
        <begin position="293"/>
        <end position="312"/>
    </location>
</feature>
<feature type="domain" description="C2H2-type" evidence="9">
    <location>
        <begin position="251"/>
        <end position="279"/>
    </location>
</feature>
<feature type="compositionally biased region" description="Polar residues" evidence="8">
    <location>
        <begin position="577"/>
        <end position="586"/>
    </location>
</feature>
<feature type="domain" description="C2H2-type" evidence="9">
    <location>
        <begin position="457"/>
        <end position="484"/>
    </location>
</feature>
<feature type="domain" description="C2H2-type" evidence="9">
    <location>
        <begin position="362"/>
        <end position="389"/>
    </location>
</feature>
<protein>
    <recommendedName>
        <fullName evidence="9">C2H2-type domain-containing protein</fullName>
    </recommendedName>
</protein>
<comment type="caution">
    <text evidence="10">The sequence shown here is derived from an EMBL/GenBank/DDBJ whole genome shotgun (WGS) entry which is preliminary data.</text>
</comment>
<feature type="domain" description="C2H2-type" evidence="9">
    <location>
        <begin position="913"/>
        <end position="943"/>
    </location>
</feature>
<keyword evidence="5" id="KW-0862">Zinc</keyword>
<dbReference type="OrthoDB" id="10014897at2759"/>
<evidence type="ECO:0000256" key="1">
    <source>
        <dbReference type="ARBA" id="ARBA00004123"/>
    </source>
</evidence>
<dbReference type="SMART" id="SM00355">
    <property type="entry name" value="ZnF_C2H2"/>
    <property type="match status" value="22"/>
</dbReference>
<dbReference type="GO" id="GO:0001228">
    <property type="term" value="F:DNA-binding transcription activator activity, RNA polymerase II-specific"/>
    <property type="evidence" value="ECO:0007669"/>
    <property type="project" value="TreeGrafter"/>
</dbReference>
<organism evidence="10 11">
    <name type="scientific">Pomacea canaliculata</name>
    <name type="common">Golden apple snail</name>
    <dbReference type="NCBI Taxonomy" id="400727"/>
    <lineage>
        <taxon>Eukaryota</taxon>
        <taxon>Metazoa</taxon>
        <taxon>Spiralia</taxon>
        <taxon>Lophotrochozoa</taxon>
        <taxon>Mollusca</taxon>
        <taxon>Gastropoda</taxon>
        <taxon>Caenogastropoda</taxon>
        <taxon>Architaenioglossa</taxon>
        <taxon>Ampullarioidea</taxon>
        <taxon>Ampullariidae</taxon>
        <taxon>Pomacea</taxon>
    </lineage>
</organism>
<comment type="subcellular location">
    <subcellularLocation>
        <location evidence="1">Nucleus</location>
    </subcellularLocation>
</comment>
<feature type="region of interest" description="Disordered" evidence="8">
    <location>
        <begin position="1028"/>
        <end position="1051"/>
    </location>
</feature>
<evidence type="ECO:0000313" key="10">
    <source>
        <dbReference type="EMBL" id="PVD21048.1"/>
    </source>
</evidence>
<feature type="domain" description="C2H2-type" evidence="9">
    <location>
        <begin position="883"/>
        <end position="911"/>
    </location>
</feature>
<feature type="region of interest" description="Disordered" evidence="8">
    <location>
        <begin position="561"/>
        <end position="597"/>
    </location>
</feature>
<dbReference type="Proteomes" id="UP000245119">
    <property type="component" value="Linkage Group LG12"/>
</dbReference>
<evidence type="ECO:0000313" key="11">
    <source>
        <dbReference type="Proteomes" id="UP000245119"/>
    </source>
</evidence>
<evidence type="ECO:0000256" key="3">
    <source>
        <dbReference type="ARBA" id="ARBA00022737"/>
    </source>
</evidence>
<evidence type="ECO:0000256" key="2">
    <source>
        <dbReference type="ARBA" id="ARBA00022723"/>
    </source>
</evidence>
<dbReference type="AlphaFoldDB" id="A0A2T7NIR9"/>
<reference evidence="10 11" key="1">
    <citation type="submission" date="2018-04" db="EMBL/GenBank/DDBJ databases">
        <title>The genome of golden apple snail Pomacea canaliculata provides insight into stress tolerance and invasive adaptation.</title>
        <authorList>
            <person name="Liu C."/>
            <person name="Liu B."/>
            <person name="Ren Y."/>
            <person name="Zhang Y."/>
            <person name="Wang H."/>
            <person name="Li S."/>
            <person name="Jiang F."/>
            <person name="Yin L."/>
            <person name="Zhang G."/>
            <person name="Qian W."/>
            <person name="Fan W."/>
        </authorList>
    </citation>
    <scope>NUCLEOTIDE SEQUENCE [LARGE SCALE GENOMIC DNA]</scope>
    <source>
        <strain evidence="10">SZHN2017</strain>
        <tissue evidence="10">Muscle</tissue>
    </source>
</reference>
<dbReference type="PANTHER" id="PTHR24376:SF235">
    <property type="entry name" value="C2H2-TYPE DOMAIN-CONTAINING PROTEIN"/>
    <property type="match status" value="1"/>
</dbReference>
<feature type="domain" description="C2H2-type" evidence="9">
    <location>
        <begin position="1075"/>
        <end position="1102"/>
    </location>
</feature>
<feature type="domain" description="C2H2-type" evidence="9">
    <location>
        <begin position="390"/>
        <end position="417"/>
    </location>
</feature>
<dbReference type="GO" id="GO:0005634">
    <property type="term" value="C:nucleus"/>
    <property type="evidence" value="ECO:0007669"/>
    <property type="project" value="UniProtKB-SubCell"/>
</dbReference>
<dbReference type="PROSITE" id="PS00028">
    <property type="entry name" value="ZINC_FINGER_C2H2_1"/>
    <property type="match status" value="18"/>
</dbReference>
<name>A0A2T7NIR9_POMCA</name>
<feature type="domain" description="C2H2-type" evidence="9">
    <location>
        <begin position="671"/>
        <end position="699"/>
    </location>
</feature>
<feature type="domain" description="C2H2-type" evidence="9">
    <location>
        <begin position="334"/>
        <end position="361"/>
    </location>
</feature>
<keyword evidence="6" id="KW-0539">Nucleus</keyword>
<feature type="compositionally biased region" description="Low complexity" evidence="8">
    <location>
        <begin position="293"/>
        <end position="304"/>
    </location>
</feature>
<feature type="domain" description="C2H2-type" evidence="9">
    <location>
        <begin position="855"/>
        <end position="879"/>
    </location>
</feature>
<feature type="region of interest" description="Disordered" evidence="8">
    <location>
        <begin position="179"/>
        <end position="207"/>
    </location>
</feature>
<dbReference type="InterPro" id="IPR013087">
    <property type="entry name" value="Znf_C2H2_type"/>
</dbReference>
<keyword evidence="11" id="KW-1185">Reference proteome</keyword>
<feature type="domain" description="C2H2-type" evidence="9">
    <location>
        <begin position="638"/>
        <end position="666"/>
    </location>
</feature>
<feature type="domain" description="C2H2-type" evidence="9">
    <location>
        <begin position="488"/>
        <end position="516"/>
    </location>
</feature>
<dbReference type="Pfam" id="PF00096">
    <property type="entry name" value="zf-C2H2"/>
    <property type="match status" value="7"/>
</dbReference>
<feature type="domain" description="C2H2-type" evidence="9">
    <location>
        <begin position="943"/>
        <end position="966"/>
    </location>
</feature>
<proteinExistence type="predicted"/>
<feature type="compositionally biased region" description="Low complexity" evidence="8">
    <location>
        <begin position="587"/>
        <end position="596"/>
    </location>
</feature>
<evidence type="ECO:0000256" key="8">
    <source>
        <dbReference type="SAM" id="MobiDB-lite"/>
    </source>
</evidence>
<keyword evidence="2" id="KW-0479">Metal-binding</keyword>
<keyword evidence="4 7" id="KW-0863">Zinc-finger</keyword>
<sequence>MARLNHAGAARHVQKVGPLGRGPLGVVSSQAIQYSFHDVVLAHMPSFSFQQNAALCVSTAKAWRGDVVSAQRQPSQPELPPPLPRCHAGSRLAQSLANGVHGVSGPWPTHLGACRTCSTTPGETSRWDLPSIFIDNEVGEAPGLERGPNGHHGTPVLMVQAVSNINLLWCGIVEGIVEEGEEETEPAGDKSQRESLPAQESFVTAESSSTNNKVICGVGNESALDSQKVDPVLDDADSSLTVSGASNTPVFRCETCGTAFSSLTDFMDHRNYICTAEAPAAWTTLEDKAEWSGSDSSSPFSGTGADEGLGSPLPLHLTEDQLPFSIGISETSLYGCQYCEKSFPRPSYLRVHEKVHSDQLPFKCHLCQRMFRHKRSCDRHMKLHASDRKLTCQVCDATFSRADHLKSHMQEHDTNKVYQCPVCQTSYSSMASLTVHLISHQDMDSPSTVPQGTTDSYPCLHCGQSFSQARHLQEHVLIHMSNIKVEKIACEICSEEFSGQEALDTHMECSHYNTHPMDVDSAMLLKCPICPLRFSDTLTLCHHLMTHTTSGTPDIEMQVMTRTKGKEAHESPPSKLDNLNASTPKQSSSSSDLSSSGATMSKTQALVCPYCLNDNFDSLEALELHMQSVHSVKSNEIYTCNYCNAPYPNLYSLHDHMNVVHRNHPGMGIKYPCSLCNNQFPSIEALAKHKSLSHSFQDNTEESGRAGGIDCAFCGQCSLTFPSARQLETHMISVHGASVDKKSIKTRGRKSVAKGSKENKATSASKSKALRVSMVPAATAVDSPASSAQTPVPATPESITCDQCNATFHELAHMKLHIESALAKFTCKKCGQQLSSQEQLEAHLSLHYLCLATEYGCTSCMKLFSKPDELQKHLMDIHAHHLYRCALCKEIFDSKVNIQVHFAIKHSNECKLFKCTQCSNIFRSEMEWQVHVRVNHLHVAKPYRCLFCAESFTSEMELQCHLTTHSKPFRCPMCEQAFHIEYLLDQHMQTDHGEVDIKTATLHASTSPALASLVIKEEAEAQILSQLIASRSPRPSSHSSDTHKSLSPGIPQPSASPLVFAAMSSTIWKNSDAVHVCNICDSRFNQQALLAIHKTQEHGLKPATGVNAHSPQGKTHGGSSSPAQTFLEQPKLSPRDKFLINNQTLVSVLTGESSTSINMSCTFCSQTFKNQSECDKHMKIHANSSSLKCNICDETFPSPATLAEHKLQHCKIQQGNSCFICKLA</sequence>
<keyword evidence="3" id="KW-0677">Repeat</keyword>